<dbReference type="Pfam" id="PF12680">
    <property type="entry name" value="SnoaL_2"/>
    <property type="match status" value="1"/>
</dbReference>
<dbReference type="EMBL" id="VDFQ02000004">
    <property type="protein sequence ID" value="KAA1422337.1"/>
    <property type="molecule type" value="Genomic_DNA"/>
</dbReference>
<dbReference type="SUPFAM" id="SSF54427">
    <property type="entry name" value="NTF2-like"/>
    <property type="match status" value="1"/>
</dbReference>
<dbReference type="AlphaFoldDB" id="A0A5Q6RWC4"/>
<evidence type="ECO:0000313" key="3">
    <source>
        <dbReference type="Proteomes" id="UP000307768"/>
    </source>
</evidence>
<reference evidence="2 3" key="1">
    <citation type="submission" date="2019-09" db="EMBL/GenBank/DDBJ databases">
        <title>Mumia zhuanghuii sp. nov. isolated from the intestinal contents of plateau pika (Ochotona curzoniae) in the Qinghai-Tibet plateau of China.</title>
        <authorList>
            <person name="Tian Z."/>
        </authorList>
    </citation>
    <scope>NUCLEOTIDE SEQUENCE [LARGE SCALE GENOMIC DNA]</scope>
    <source>
        <strain evidence="3">350</strain>
    </source>
</reference>
<name>A0A5Q6RWC4_9ACTN</name>
<evidence type="ECO:0000259" key="1">
    <source>
        <dbReference type="Pfam" id="PF12680"/>
    </source>
</evidence>
<dbReference type="Gene3D" id="3.10.450.50">
    <property type="match status" value="1"/>
</dbReference>
<feature type="domain" description="SnoaL-like" evidence="1">
    <location>
        <begin position="9"/>
        <end position="101"/>
    </location>
</feature>
<dbReference type="RefSeq" id="WP_149770288.1">
    <property type="nucleotide sequence ID" value="NZ_VDFQ02000004.1"/>
</dbReference>
<dbReference type="InterPro" id="IPR037401">
    <property type="entry name" value="SnoaL-like"/>
</dbReference>
<comment type="caution">
    <text evidence="2">The sequence shown here is derived from an EMBL/GenBank/DDBJ whole genome shotgun (WGS) entry which is preliminary data.</text>
</comment>
<dbReference type="OrthoDB" id="3782893at2"/>
<proteinExistence type="predicted"/>
<organism evidence="2 3">
    <name type="scientific">Mumia zhuanghuii</name>
    <dbReference type="NCBI Taxonomy" id="2585211"/>
    <lineage>
        <taxon>Bacteria</taxon>
        <taxon>Bacillati</taxon>
        <taxon>Actinomycetota</taxon>
        <taxon>Actinomycetes</taxon>
        <taxon>Propionibacteriales</taxon>
        <taxon>Nocardioidaceae</taxon>
        <taxon>Mumia</taxon>
    </lineage>
</organism>
<accession>A0A5Q6RWC4</accession>
<sequence length="128" mass="14048">MDATEVVSRLEARMEARDWEGVAALVAPDAVIEWPRTGERFSGASFVAMNRDYPEGWSIRVREVVGSGERVASDVEVTQEGVDGVFVATGFWTVRDGRVVAAREYWSGPDLDDAPAWRTPYQLGDGGP</sequence>
<gene>
    <name evidence="2" type="ORF">FE697_014360</name>
</gene>
<evidence type="ECO:0000313" key="2">
    <source>
        <dbReference type="EMBL" id="KAA1422337.1"/>
    </source>
</evidence>
<protein>
    <submittedName>
        <fullName evidence="2">Nuclear transport factor 2 family protein</fullName>
    </submittedName>
</protein>
<dbReference type="InterPro" id="IPR032710">
    <property type="entry name" value="NTF2-like_dom_sf"/>
</dbReference>
<dbReference type="Proteomes" id="UP000307768">
    <property type="component" value="Unassembled WGS sequence"/>
</dbReference>